<name>H8ZBN6_NEMA1</name>
<evidence type="ECO:0000313" key="3">
    <source>
        <dbReference type="EMBL" id="EHY66289.1"/>
    </source>
</evidence>
<accession>H8ZBN6</accession>
<dbReference type="EMBL" id="JH604634">
    <property type="protein sequence ID" value="EHY66289.1"/>
    <property type="molecule type" value="Genomic_DNA"/>
</dbReference>
<keyword evidence="1" id="KW-0812">Transmembrane</keyword>
<reference evidence="3" key="1">
    <citation type="submission" date="2011-03" db="EMBL/GenBank/DDBJ databases">
        <title>The Genome Sequence of Nematocida sp1 strain ERTm2.</title>
        <authorList>
            <consortium name="The Broad Institute Genome Sequencing Platform"/>
            <consortium name="The Broad Institute Genome Sequencing Center for Infectious Disease"/>
            <person name="Cuomo C."/>
            <person name="Troemel E."/>
            <person name="Young S.K."/>
            <person name="Zeng Q."/>
            <person name="Gargeya S."/>
            <person name="Fitzgerald M."/>
            <person name="Haas B."/>
            <person name="Abouelleil A."/>
            <person name="Alvarado L."/>
            <person name="Arachchi H.M."/>
            <person name="Berlin A."/>
            <person name="Brown A."/>
            <person name="Chapman S.B."/>
            <person name="Chen Z."/>
            <person name="Dunbar C."/>
            <person name="Freedman E."/>
            <person name="Gearin G."/>
            <person name="Gellesch M."/>
            <person name="Goldberg J."/>
            <person name="Griggs A."/>
            <person name="Gujja S."/>
            <person name="Heilman E.R."/>
            <person name="Heiman D."/>
            <person name="Howarth C."/>
            <person name="Larson L."/>
            <person name="Lui A."/>
            <person name="MacDonald P.J.P."/>
            <person name="Mehta T."/>
            <person name="Montmayeur A."/>
            <person name="Murphy C."/>
            <person name="Neiman D."/>
            <person name="Pearson M."/>
            <person name="Priest M."/>
            <person name="Roberts A."/>
            <person name="Saif S."/>
            <person name="Shea T."/>
            <person name="Shenoy N."/>
            <person name="Sisk P."/>
            <person name="Stolte C."/>
            <person name="Sykes S."/>
            <person name="White J."/>
            <person name="Yandava C."/>
            <person name="Wortman J."/>
            <person name="Nusbaum C."/>
            <person name="Birren B."/>
        </authorList>
    </citation>
    <scope>NUCLEOTIDE SEQUENCE</scope>
    <source>
        <strain evidence="3">ERTm2</strain>
    </source>
</reference>
<organism evidence="3">
    <name type="scientific">Nematocida ausubeli (strain ATCC PRA-371 / ERTm2)</name>
    <name type="common">Nematode killer fungus</name>
    <dbReference type="NCBI Taxonomy" id="1913371"/>
    <lineage>
        <taxon>Eukaryota</taxon>
        <taxon>Fungi</taxon>
        <taxon>Fungi incertae sedis</taxon>
        <taxon>Microsporidia</taxon>
        <taxon>Nematocida</taxon>
    </lineage>
</organism>
<keyword evidence="1" id="KW-0472">Membrane</keyword>
<evidence type="ECO:0000256" key="2">
    <source>
        <dbReference type="SAM" id="SignalP"/>
    </source>
</evidence>
<feature type="transmembrane region" description="Helical" evidence="1">
    <location>
        <begin position="510"/>
        <end position="528"/>
    </location>
</feature>
<keyword evidence="2" id="KW-0732">Signal</keyword>
<dbReference type="Proteomes" id="UP000005622">
    <property type="component" value="Unassembled WGS sequence"/>
</dbReference>
<feature type="chain" id="PRO_5003618165" evidence="2">
    <location>
        <begin position="27"/>
        <end position="724"/>
    </location>
</feature>
<feature type="transmembrane region" description="Helical" evidence="1">
    <location>
        <begin position="479"/>
        <end position="498"/>
    </location>
</feature>
<sequence length="724" mass="83388">MKHIKRVIIAKVVFFAFVLLAASVQAANGMSNLLLSKESEECLYKCIEQIDFEMLEKRDPWLYNIVCGNEVNNIFRVAAAMKYCKNESICPQALDNMNEEVLSNIINEKGYDVFLIKLITSQAMENVDVENPIYGSMTIDIKLSDKLKELINSGCLYESFQEVYTPVSLSKTTDFFMLLYMHIVLNTDIIQNTLDKELMDRSLYNLGKLVDTMKEEKLSYILEFGFKKFNEYIQPNDNPNDNPNNNNNQNLEKINRYKAIHSALNTTPYVYSSVYLKHANDRFSLDKILKDDRIGSQHSYNLRFLDYLHPIVRLSLLHNLEIRIIEKNRNVTHIFDAVHNRNNYVSSGIEDTTPSENLDKLIIQLASVDYETAADIISLDNALLISERNEIYVEVSQEDIKYLKLIVAGMLPGKIIYIIHPNEPILTNLKTGKQETVDDIIDLYEAREIPTNRIVALPQNFHIIGQLLILLTNYSYKGYFGPLLAILISLVAYMRMVSLTFNGLDTNYMWLYRFISGVFLLGYIVDWVPLLTQTSDGFKYIVICRVLYAVFGLAAVAGLLFTFKKKTYGSNTVKMQNRRTAVKKIFLCLCWLLWTLIVGILIFGSLDMKTCLIYSKLFTILATYIYILSACLSDIDRDILNRLIRPNFFIPVNFRQECIQFFRTRVMTDTFINTLILKTMLVTLLGSIVIFTVFLISIPTQDIQQHLQFVFSRSSNCIPVDIVQ</sequence>
<gene>
    <name evidence="3" type="ORF">NERG_00985</name>
</gene>
<dbReference type="AlphaFoldDB" id="H8ZBN6"/>
<protein>
    <submittedName>
        <fullName evidence="3">Uncharacterized protein</fullName>
    </submittedName>
</protein>
<feature type="transmembrane region" description="Helical" evidence="1">
    <location>
        <begin position="675"/>
        <end position="698"/>
    </location>
</feature>
<keyword evidence="1" id="KW-1133">Transmembrane helix</keyword>
<feature type="signal peptide" evidence="2">
    <location>
        <begin position="1"/>
        <end position="26"/>
    </location>
</feature>
<evidence type="ECO:0000256" key="1">
    <source>
        <dbReference type="SAM" id="Phobius"/>
    </source>
</evidence>
<feature type="transmembrane region" description="Helical" evidence="1">
    <location>
        <begin position="612"/>
        <end position="632"/>
    </location>
</feature>
<feature type="transmembrane region" description="Helical" evidence="1">
    <location>
        <begin position="584"/>
        <end position="606"/>
    </location>
</feature>
<dbReference type="HOGENOM" id="CLU_384059_0_0_1"/>
<proteinExistence type="predicted"/>
<feature type="transmembrane region" description="Helical" evidence="1">
    <location>
        <begin position="540"/>
        <end position="563"/>
    </location>
</feature>